<protein>
    <submittedName>
        <fullName evidence="2">Uncharacterized protein</fullName>
    </submittedName>
</protein>
<evidence type="ECO:0000256" key="1">
    <source>
        <dbReference type="SAM" id="Coils"/>
    </source>
</evidence>
<sequence length="194" mass="21534">MDAKEFHAAARRIEGLQRKLCETEVERALEAERDDLRKIVEMVHADLGIQRGDHVGEAISELKKEASDATARQRMTEVRALKYSAQAEDARREIERLRSEVESLRAKLASRTVEWPEWARDGARVVVKSCDSYHTAAAQADAEPGFEFVIAEIDRGDSTVGDGKGTWASIFDLEPVAEHVAPPVVSPQVGEVVK</sequence>
<feature type="coiled-coil region" evidence="1">
    <location>
        <begin position="80"/>
        <end position="114"/>
    </location>
</feature>
<accession>L7VY01</accession>
<name>L7VY01_9BACT</name>
<keyword evidence="1" id="KW-0175">Coiled coil</keyword>
<reference evidence="2" key="1">
    <citation type="submission" date="2012-09" db="EMBL/GenBank/DDBJ databases">
        <title>Metagenomic Characterization of a Microbial Community in Wastewater Detects High Levels of Antibiotic Resistance.</title>
        <authorList>
            <person name="Abrams M."/>
            <person name="Caldwell A."/>
            <person name="Vandaei E."/>
            <person name="Lee W."/>
            <person name="Perrott J."/>
            <person name="Khan S.Y."/>
            <person name="Ta J."/>
            <person name="Romero D."/>
            <person name="Nguyen V."/>
            <person name="Pourmand N."/>
            <person name="Ouverney C.C."/>
        </authorList>
    </citation>
    <scope>NUCLEOTIDE SEQUENCE</scope>
</reference>
<dbReference type="EMBL" id="JX649887">
    <property type="protein sequence ID" value="AGC71943.1"/>
    <property type="molecule type" value="Genomic_DNA"/>
</dbReference>
<organism evidence="2">
    <name type="scientific">uncultured bacterium A1Q1_fos_25</name>
    <dbReference type="NCBI Taxonomy" id="1256569"/>
    <lineage>
        <taxon>Bacteria</taxon>
        <taxon>environmental samples</taxon>
    </lineage>
</organism>
<dbReference type="AlphaFoldDB" id="L7VY01"/>
<proteinExistence type="predicted"/>
<evidence type="ECO:0000313" key="2">
    <source>
        <dbReference type="EMBL" id="AGC71943.1"/>
    </source>
</evidence>